<reference evidence="1" key="1">
    <citation type="submission" date="2022-12" db="EMBL/GenBank/DDBJ databases">
        <title>Draft genome sequence of the thermophilic strain Brevibacillus thermoruber HT42, isolated from Los Humeros, Puebla, Mexico, with biotechnological potential.</title>
        <authorList>
            <person name="Lara Sanchez J."/>
            <person name="Solis Palacios R."/>
            <person name="Bustos Baena A.S."/>
            <person name="Ruz Baez A.E."/>
            <person name="Espinosa Luna G."/>
            <person name="Oliart Ros R.M."/>
        </authorList>
    </citation>
    <scope>NUCLEOTIDE SEQUENCE</scope>
    <source>
        <strain evidence="1">HT42</strain>
    </source>
</reference>
<comment type="caution">
    <text evidence="1">The sequence shown here is derived from an EMBL/GenBank/DDBJ whole genome shotgun (WGS) entry which is preliminary data.</text>
</comment>
<dbReference type="Proteomes" id="UP001151071">
    <property type="component" value="Unassembled WGS sequence"/>
</dbReference>
<accession>A0A9X3Z4H2</accession>
<organism evidence="1 2">
    <name type="scientific">Brevibacillus thermoruber</name>
    <dbReference type="NCBI Taxonomy" id="33942"/>
    <lineage>
        <taxon>Bacteria</taxon>
        <taxon>Bacillati</taxon>
        <taxon>Bacillota</taxon>
        <taxon>Bacilli</taxon>
        <taxon>Bacillales</taxon>
        <taxon>Paenibacillaceae</taxon>
        <taxon>Brevibacillus</taxon>
    </lineage>
</organism>
<keyword evidence="2" id="KW-1185">Reference proteome</keyword>
<name>A0A9X3Z4H2_9BACL</name>
<dbReference type="AlphaFoldDB" id="A0A9X3Z4H2"/>
<proteinExistence type="predicted"/>
<evidence type="ECO:0000313" key="1">
    <source>
        <dbReference type="EMBL" id="MDA5109595.1"/>
    </source>
</evidence>
<dbReference type="EMBL" id="JAPYYP010000019">
    <property type="protein sequence ID" value="MDA5109595.1"/>
    <property type="molecule type" value="Genomic_DNA"/>
</dbReference>
<sequence length="44" mass="4955">MLRSAYVVPFQEAVKNRSDFGRFRSACRYRSIFNRSPTGAAAVA</sequence>
<dbReference type="RefSeq" id="WP_255433358.1">
    <property type="nucleotide sequence ID" value="NZ_JAPYYP010000019.1"/>
</dbReference>
<evidence type="ECO:0000313" key="2">
    <source>
        <dbReference type="Proteomes" id="UP001151071"/>
    </source>
</evidence>
<gene>
    <name evidence="1" type="ORF">O3V59_14615</name>
</gene>
<protein>
    <submittedName>
        <fullName evidence="1">Uncharacterized protein</fullName>
    </submittedName>
</protein>